<dbReference type="SMART" id="SM00257">
    <property type="entry name" value="LysM"/>
    <property type="match status" value="1"/>
</dbReference>
<proteinExistence type="predicted"/>
<dbReference type="SUPFAM" id="SSF51261">
    <property type="entry name" value="Duplicated hybrid motif"/>
    <property type="match status" value="1"/>
</dbReference>
<evidence type="ECO:0000313" key="4">
    <source>
        <dbReference type="EMBL" id="OLN28020.1"/>
    </source>
</evidence>
<feature type="domain" description="G5" evidence="2">
    <location>
        <begin position="255"/>
        <end position="335"/>
    </location>
</feature>
<dbReference type="Proteomes" id="UP000186102">
    <property type="component" value="Unassembled WGS sequence"/>
</dbReference>
<dbReference type="InterPro" id="IPR050570">
    <property type="entry name" value="Cell_wall_metabolism_enzyme"/>
</dbReference>
<keyword evidence="5" id="KW-1185">Reference proteome</keyword>
<name>A0A1Q8QKZ9_9FIRM</name>
<accession>A0A1Q8QKZ9</accession>
<dbReference type="InterPro" id="IPR036779">
    <property type="entry name" value="LysM_dom_sf"/>
</dbReference>
<dbReference type="InterPro" id="IPR016047">
    <property type="entry name" value="M23ase_b-sheet_dom"/>
</dbReference>
<dbReference type="Gene3D" id="2.70.70.10">
    <property type="entry name" value="Glucose Permease (Domain IIA)"/>
    <property type="match status" value="1"/>
</dbReference>
<dbReference type="Pfam" id="PF01551">
    <property type="entry name" value="Peptidase_M23"/>
    <property type="match status" value="1"/>
</dbReference>
<reference evidence="4 5" key="1">
    <citation type="submission" date="2016-09" db="EMBL/GenBank/DDBJ databases">
        <title>Complete genome of Desulfosporosinus sp. OL.</title>
        <authorList>
            <person name="Mardanov A."/>
            <person name="Beletsky A."/>
            <person name="Panova A."/>
            <person name="Karnachuk O."/>
            <person name="Ravin N."/>
        </authorList>
    </citation>
    <scope>NUCLEOTIDE SEQUENCE [LARGE SCALE GENOMIC DNA]</scope>
    <source>
        <strain evidence="4 5">OL</strain>
    </source>
</reference>
<dbReference type="Pfam" id="PF07501">
    <property type="entry name" value="G5"/>
    <property type="match status" value="1"/>
</dbReference>
<dbReference type="SUPFAM" id="SSF54106">
    <property type="entry name" value="LysM domain"/>
    <property type="match status" value="1"/>
</dbReference>
<dbReference type="STRING" id="1888891.DSOL_4277"/>
<evidence type="ECO:0000313" key="5">
    <source>
        <dbReference type="Proteomes" id="UP000186102"/>
    </source>
</evidence>
<dbReference type="PANTHER" id="PTHR21666:SF270">
    <property type="entry name" value="MUREIN HYDROLASE ACTIVATOR ENVC"/>
    <property type="match status" value="1"/>
</dbReference>
<comment type="caution">
    <text evidence="4">The sequence shown here is derived from an EMBL/GenBank/DDBJ whole genome shotgun (WGS) entry which is preliminary data.</text>
</comment>
<dbReference type="CDD" id="cd00118">
    <property type="entry name" value="LysM"/>
    <property type="match status" value="1"/>
</dbReference>
<dbReference type="EMBL" id="MLBF01000048">
    <property type="protein sequence ID" value="OLN28020.1"/>
    <property type="molecule type" value="Genomic_DNA"/>
</dbReference>
<dbReference type="InterPro" id="IPR018392">
    <property type="entry name" value="LysM"/>
</dbReference>
<gene>
    <name evidence="4" type="ORF">DSOL_4277</name>
</gene>
<dbReference type="InterPro" id="IPR011055">
    <property type="entry name" value="Dup_hybrid_motif"/>
</dbReference>
<dbReference type="OrthoDB" id="9814460at2"/>
<dbReference type="InterPro" id="IPR011098">
    <property type="entry name" value="G5_dom"/>
</dbReference>
<dbReference type="CDD" id="cd12797">
    <property type="entry name" value="M23_peptidase"/>
    <property type="match status" value="1"/>
</dbReference>
<dbReference type="RefSeq" id="WP_075366639.1">
    <property type="nucleotide sequence ID" value="NZ_MLBF01000048.1"/>
</dbReference>
<dbReference type="PROSITE" id="PS51109">
    <property type="entry name" value="G5"/>
    <property type="match status" value="1"/>
</dbReference>
<dbReference type="PROSITE" id="PS51782">
    <property type="entry name" value="LYSM"/>
    <property type="match status" value="1"/>
</dbReference>
<sequence length="471" mass="51571">MKRLKVNMHGHHITQWIQKIPWKSPKVIGSSMVLLLMLGGGAYYYQTTTSAAYVIINGETVGIVSNVSSAKNLIDKILADKGAALGVTAKTNDKIEYSSVRLSNGDYKLLPEENLKEKLAVYIEGFELTVANNPIFVLPSQEEINKLLKSYQEVFAKSDETNQVTTVSFQEEVGTISVEVSPERVITYEQALEKLKQGNVQKEDYIIQPNDSWWFIARKNNLKTSEVLAANPGATVDTVLKPGQTINLEKVSPYLTVVSKGTRTDKEIIPFDEVMKIDSTLASGQTKIIQEGSDGEKEIKYSYEQKNDKVITKTILDEKVLKESAPQVVAKGAKREPVVVAYSRGSGQNSSGLIWPIRGRINSYYGYRNGGFHNALDINGSQGDPYVATANGKVISAGWNGNYGNSILIDHGNGIMTRYAHSSKLLVAAGQTVSQGQTIGLVGSTGRSSGPHLHLEVIVKGDTTNPLNYLR</sequence>
<dbReference type="Gene3D" id="2.20.230.10">
    <property type="entry name" value="Resuscitation-promoting factor rpfb"/>
    <property type="match status" value="1"/>
</dbReference>
<dbReference type="SMART" id="SM01208">
    <property type="entry name" value="G5"/>
    <property type="match status" value="1"/>
</dbReference>
<organism evidence="4 5">
    <name type="scientific">Desulfosporosinus metallidurans</name>
    <dbReference type="NCBI Taxonomy" id="1888891"/>
    <lineage>
        <taxon>Bacteria</taxon>
        <taxon>Bacillati</taxon>
        <taxon>Bacillota</taxon>
        <taxon>Clostridia</taxon>
        <taxon>Eubacteriales</taxon>
        <taxon>Desulfitobacteriaceae</taxon>
        <taxon>Desulfosporosinus</taxon>
    </lineage>
</organism>
<evidence type="ECO:0000259" key="3">
    <source>
        <dbReference type="PROSITE" id="PS51782"/>
    </source>
</evidence>
<evidence type="ECO:0000259" key="2">
    <source>
        <dbReference type="PROSITE" id="PS51109"/>
    </source>
</evidence>
<dbReference type="Gene3D" id="3.10.350.10">
    <property type="entry name" value="LysM domain"/>
    <property type="match status" value="1"/>
</dbReference>
<feature type="domain" description="LysM" evidence="3">
    <location>
        <begin position="203"/>
        <end position="248"/>
    </location>
</feature>
<keyword evidence="1" id="KW-0732">Signal</keyword>
<dbReference type="AlphaFoldDB" id="A0A1Q8QKZ9"/>
<dbReference type="GO" id="GO:0004222">
    <property type="term" value="F:metalloendopeptidase activity"/>
    <property type="evidence" value="ECO:0007669"/>
    <property type="project" value="TreeGrafter"/>
</dbReference>
<evidence type="ECO:0000256" key="1">
    <source>
        <dbReference type="ARBA" id="ARBA00022729"/>
    </source>
</evidence>
<dbReference type="Pfam" id="PF01476">
    <property type="entry name" value="LysM"/>
    <property type="match status" value="1"/>
</dbReference>
<protein>
    <submittedName>
        <fullName evidence="4">Metalloendopeptidase</fullName>
    </submittedName>
</protein>
<dbReference type="PANTHER" id="PTHR21666">
    <property type="entry name" value="PEPTIDASE-RELATED"/>
    <property type="match status" value="1"/>
</dbReference>